<dbReference type="Pfam" id="PF17776">
    <property type="entry name" value="NLRC4_HD2"/>
    <property type="match status" value="1"/>
</dbReference>
<keyword evidence="5" id="KW-0067">ATP-binding</keyword>
<evidence type="ECO:0000256" key="4">
    <source>
        <dbReference type="ARBA" id="ARBA00022741"/>
    </source>
</evidence>
<evidence type="ECO:0000256" key="5">
    <source>
        <dbReference type="ARBA" id="ARBA00022840"/>
    </source>
</evidence>
<dbReference type="PROSITE" id="PS50837">
    <property type="entry name" value="NACHT"/>
    <property type="match status" value="1"/>
</dbReference>
<proteinExistence type="evidence at transcript level"/>
<dbReference type="AlphaFoldDB" id="V9KFW5"/>
<dbReference type="Gene3D" id="3.40.50.300">
    <property type="entry name" value="P-loop containing nucleotide triphosphate hydrolases"/>
    <property type="match status" value="1"/>
</dbReference>
<comment type="subcellular location">
    <subcellularLocation>
        <location evidence="1">Inflammasome</location>
    </subcellularLocation>
</comment>
<evidence type="ECO:0000313" key="11">
    <source>
        <dbReference type="EMBL" id="AFO97221.1"/>
    </source>
</evidence>
<dbReference type="InterPro" id="IPR050637">
    <property type="entry name" value="NLRP_innate_immun_reg"/>
</dbReference>
<dbReference type="SUPFAM" id="SSF52540">
    <property type="entry name" value="P-loop containing nucleoside triphosphate hydrolases"/>
    <property type="match status" value="1"/>
</dbReference>
<dbReference type="GO" id="GO:0005829">
    <property type="term" value="C:cytosol"/>
    <property type="evidence" value="ECO:0007669"/>
    <property type="project" value="UniProtKB-SubCell"/>
</dbReference>
<dbReference type="GO" id="GO:0005524">
    <property type="term" value="F:ATP binding"/>
    <property type="evidence" value="ECO:0007669"/>
    <property type="project" value="UniProtKB-KW"/>
</dbReference>
<dbReference type="SUPFAM" id="SSF52047">
    <property type="entry name" value="RNI-like"/>
    <property type="match status" value="1"/>
</dbReference>
<evidence type="ECO:0000256" key="3">
    <source>
        <dbReference type="ARBA" id="ARBA00022737"/>
    </source>
</evidence>
<dbReference type="PANTHER" id="PTHR45690">
    <property type="entry name" value="NACHT, LRR AND PYD DOMAINS-CONTAINING PROTEIN 12"/>
    <property type="match status" value="1"/>
</dbReference>
<evidence type="ECO:0000256" key="6">
    <source>
        <dbReference type="ARBA" id="ARBA00022843"/>
    </source>
</evidence>
<dbReference type="EMBL" id="JW864704">
    <property type="protein sequence ID" value="AFO97221.1"/>
    <property type="molecule type" value="mRNA"/>
</dbReference>
<feature type="non-terminal residue" evidence="11">
    <location>
        <position position="761"/>
    </location>
</feature>
<dbReference type="InterPro" id="IPR041267">
    <property type="entry name" value="NLRP_HD2"/>
</dbReference>
<reference evidence="11" key="1">
    <citation type="journal article" date="2014" name="Nature">
        <title>Elephant shark genome provides unique insights into gnathostome evolution.</title>
        <authorList>
            <consortium name="International Elephant Shark Genome Sequencing Consortium"/>
            <person name="Venkatesh B."/>
            <person name="Lee A.P."/>
            <person name="Ravi V."/>
            <person name="Maurya A.K."/>
            <person name="Lian M.M."/>
            <person name="Swann J.B."/>
            <person name="Ohta Y."/>
            <person name="Flajnik M.F."/>
            <person name="Sutoh Y."/>
            <person name="Kasahara M."/>
            <person name="Hoon S."/>
            <person name="Gangu V."/>
            <person name="Roy S.W."/>
            <person name="Irimia M."/>
            <person name="Korzh V."/>
            <person name="Kondrychyn I."/>
            <person name="Lim Z.W."/>
            <person name="Tay B.H."/>
            <person name="Tohari S."/>
            <person name="Kong K.W."/>
            <person name="Ho S."/>
            <person name="Lorente-Galdos B."/>
            <person name="Quilez J."/>
            <person name="Marques-Bonet T."/>
            <person name="Raney B.J."/>
            <person name="Ingham P.W."/>
            <person name="Tay A."/>
            <person name="Hillier L.W."/>
            <person name="Minx P."/>
            <person name="Boehm T."/>
            <person name="Wilson R.K."/>
            <person name="Brenner S."/>
            <person name="Warren W.C."/>
        </authorList>
    </citation>
    <scope>NUCLEOTIDE SEQUENCE</scope>
    <source>
        <tissue evidence="11">Liver</tissue>
    </source>
</reference>
<organism evidence="11">
    <name type="scientific">Callorhinchus milii</name>
    <name type="common">Ghost shark</name>
    <dbReference type="NCBI Taxonomy" id="7868"/>
    <lineage>
        <taxon>Eukaryota</taxon>
        <taxon>Metazoa</taxon>
        <taxon>Chordata</taxon>
        <taxon>Craniata</taxon>
        <taxon>Vertebrata</taxon>
        <taxon>Chondrichthyes</taxon>
        <taxon>Holocephali</taxon>
        <taxon>Chimaeriformes</taxon>
        <taxon>Callorhinchidae</taxon>
        <taxon>Callorhinchus</taxon>
    </lineage>
</organism>
<evidence type="ECO:0000256" key="8">
    <source>
        <dbReference type="ARBA" id="ARBA00023233"/>
    </source>
</evidence>
<dbReference type="InterPro" id="IPR027417">
    <property type="entry name" value="P-loop_NTPase"/>
</dbReference>
<dbReference type="Pfam" id="PF05729">
    <property type="entry name" value="NACHT"/>
    <property type="match status" value="1"/>
</dbReference>
<evidence type="ECO:0000256" key="9">
    <source>
        <dbReference type="SAM" id="MobiDB-lite"/>
    </source>
</evidence>
<dbReference type="GO" id="GO:0045087">
    <property type="term" value="P:innate immune response"/>
    <property type="evidence" value="ECO:0007669"/>
    <property type="project" value="UniProtKB-KW"/>
</dbReference>
<keyword evidence="4" id="KW-0547">Nucleotide-binding</keyword>
<sequence>MAEGPSQKRHKDNEAKGGSSSSDEETFRKILAGFSDLNLYRVTRFYLPRIQAMVEEFVEQFGFMLKAEYIIREEEVAAINQLVRSGRCGEAAEFAMKTVMGRGARGGRATWEIFVKLHPDNHKVEKILREIQEKGNALQHETIWSGTESQVSDFLKQIQAQHKEILQQRTDTLTVNIIGGPVKRKTFSLSARYTKLILISSPRDQSLVEHELLARGRDHEEWQKKHTKNQLERIHMSQLLRSSFCKNSMYGTSVVGGVAGIGKTTLVQKMVHDWATGKIYPQFHFVFHFTFRELNVIRGRINLRDLILNSYPYLSSVIDQLWKEPGKLLFIFDGLDEFKDRIDFTDTQRNTEAQYHCLDPHFWCEVSDIVRCLVQRKVLPGCSVLITTRPTALQSLLQPEINLFAEIQGFLAEERKEYFQKFFEDVEIAVMAFTYVEANPILYTMCYNPSYCGILCSSLECFFTQKKGKQRPFPKTITQLYVNHIYNILTNHGREIENPREVLRKTGEMALLGVRERTIVFSSQHFRAVQLEPCQFLSGFMMELLEKDSSAHNMVYTFHHLTIQEFVAALAQFLTPYILMPTHTTPPNLTPLLDIAHSDRDGRFQIFLRFLIGLSDPYTKSLLNELLGTLSSETTRQVIDWIQRIFENIGIETSISGKSDKKGDLLNILHYLFESQNKPLMKATIGTLKKIDLSRNRLSPVDCIVMAADLQTCEMVEEIDLDSCYIQTEGIQRLVSVLHRCKSLRLGNNNLGYCGVKRLCD</sequence>
<name>V9KFW5_CALMI</name>
<evidence type="ECO:0000256" key="7">
    <source>
        <dbReference type="ARBA" id="ARBA00023198"/>
    </source>
</evidence>
<keyword evidence="7" id="KW-0395">Inflammatory response</keyword>
<keyword evidence="3" id="KW-0677">Repeat</keyword>
<feature type="domain" description="NACHT" evidence="10">
    <location>
        <begin position="251"/>
        <end position="392"/>
    </location>
</feature>
<evidence type="ECO:0000256" key="1">
    <source>
        <dbReference type="ARBA" id="ARBA00004110"/>
    </source>
</evidence>
<keyword evidence="8" id="KW-1271">Inflammasome</keyword>
<keyword evidence="6" id="KW-0832">Ubl conjugation</keyword>
<evidence type="ECO:0000256" key="2">
    <source>
        <dbReference type="ARBA" id="ARBA00022490"/>
    </source>
</evidence>
<keyword evidence="2" id="KW-0963">Cytoplasm</keyword>
<dbReference type="Gene3D" id="3.80.10.10">
    <property type="entry name" value="Ribonuclease Inhibitor"/>
    <property type="match status" value="1"/>
</dbReference>
<dbReference type="GO" id="GO:0006954">
    <property type="term" value="P:inflammatory response"/>
    <property type="evidence" value="ECO:0007669"/>
    <property type="project" value="UniProtKB-KW"/>
</dbReference>
<accession>V9KFW5</accession>
<dbReference type="InterPro" id="IPR032675">
    <property type="entry name" value="LRR_dom_sf"/>
</dbReference>
<dbReference type="PANTHER" id="PTHR45690:SF19">
    <property type="entry name" value="NACHT, LRR AND PYD DOMAINS-CONTAINING PROTEIN 3"/>
    <property type="match status" value="1"/>
</dbReference>
<feature type="region of interest" description="Disordered" evidence="9">
    <location>
        <begin position="1"/>
        <end position="22"/>
    </location>
</feature>
<evidence type="ECO:0000259" key="10">
    <source>
        <dbReference type="PROSITE" id="PS50837"/>
    </source>
</evidence>
<dbReference type="Pfam" id="PF17779">
    <property type="entry name" value="WHD_NOD2"/>
    <property type="match status" value="1"/>
</dbReference>
<protein>
    <submittedName>
        <fullName evidence="11">NACHT, LRR and PYD domains-containing protein 3-like protein</fullName>
    </submittedName>
</protein>
<dbReference type="InterPro" id="IPR041075">
    <property type="entry name" value="NOD1/2_WH"/>
</dbReference>
<dbReference type="InterPro" id="IPR007111">
    <property type="entry name" value="NACHT_NTPase"/>
</dbReference>